<evidence type="ECO:0000313" key="1">
    <source>
        <dbReference type="EMBL" id="EJX04577.1"/>
    </source>
</evidence>
<protein>
    <submittedName>
        <fullName evidence="1">Enterotoxin</fullName>
    </submittedName>
</protein>
<accession>J9GBA1</accession>
<dbReference type="SUPFAM" id="SSF51445">
    <property type="entry name" value="(Trans)glycosidases"/>
    <property type="match status" value="1"/>
</dbReference>
<proteinExistence type="predicted"/>
<dbReference type="InterPro" id="IPR013785">
    <property type="entry name" value="Aldolase_TIM"/>
</dbReference>
<dbReference type="AlphaFoldDB" id="J9GBA1"/>
<sequence length="680" mass="76537">MSGQLLMAQSVIFPQEKQAGLAGLAENQGVYTLQNELLKAKFVVKNNHLFFEGCESLGLLGGSELFSVLLADGREVPSSAMRMKRVRGVNLTPVDGAAKGSLKLNGKAVEAEFAFENLFLLWRAVLRDGSHYLRTELEVTALQNVPMRGIIAMKYMYNNRHGKQLPQVVGNTRGAVIANDKIFAGLETPMAINTVASSPTVETSLLQGLWSRQTTLVAGKTWQIGAVVGLIASNQARRSFLAYSERERAVPWRATPVYISWYELNIDRNNSEDYSENMTSKQCVDVIKHWSKDFFRKYKKKVKAFVFDDGWDEYGLWTFNKNFPNGFKDIDKEARKMDSGIGAWLGPVGGYGQSGTYRRNYWKDKGGMQLSNPDYYKVFLDACTHMIQTYDFRFFKFDGISAQASAVGPDAGIRGDENAEAIINIEREVRKIKPDVFLNTTVGTWASPFWFQFTDAVWRQVADYSEIGDQGSDRERWITYRDHLVYQNFVQNSPLCPINTLMTHGFILSKWGAVSKDMDYDGIVRELRCAFACGSGMVELYNDYELMNSINKGALWKDLAECIDWQEANSDVLPDIHWVGGHPWDGTKANIYGWAAWNAKKAVLTLRNPAAYEQTIKLTLRKALDIPLYVKTSITLRNGFAQGVLSGLKLNEPIDIDQELVLTLPKSSVFVYDGMDNAVK</sequence>
<comment type="caution">
    <text evidence="1">The sequence shown here is derived from an EMBL/GenBank/DDBJ whole genome shotgun (WGS) entry which is preliminary data.</text>
</comment>
<organism evidence="1">
    <name type="scientific">gut metagenome</name>
    <dbReference type="NCBI Taxonomy" id="749906"/>
    <lineage>
        <taxon>unclassified sequences</taxon>
        <taxon>metagenomes</taxon>
        <taxon>organismal metagenomes</taxon>
    </lineage>
</organism>
<name>J9GBA1_9ZZZZ</name>
<gene>
    <name evidence="1" type="ORF">EVA_07318</name>
</gene>
<dbReference type="InterPro" id="IPR017853">
    <property type="entry name" value="GH"/>
</dbReference>
<dbReference type="Gene3D" id="3.20.20.70">
    <property type="entry name" value="Aldolase class I"/>
    <property type="match status" value="1"/>
</dbReference>
<dbReference type="EMBL" id="AMCI01001769">
    <property type="protein sequence ID" value="EJX04577.1"/>
    <property type="molecule type" value="Genomic_DNA"/>
</dbReference>
<reference evidence="1" key="1">
    <citation type="journal article" date="2012" name="PLoS ONE">
        <title>Gene sets for utilization of primary and secondary nutrition supplies in the distal gut of endangered iberian lynx.</title>
        <authorList>
            <person name="Alcaide M."/>
            <person name="Messina E."/>
            <person name="Richter M."/>
            <person name="Bargiela R."/>
            <person name="Peplies J."/>
            <person name="Huws S.A."/>
            <person name="Newbold C.J."/>
            <person name="Golyshin P.N."/>
            <person name="Simon M.A."/>
            <person name="Lopez G."/>
            <person name="Yakimov M.M."/>
            <person name="Ferrer M."/>
        </authorList>
    </citation>
    <scope>NUCLEOTIDE SEQUENCE</scope>
</reference>